<protein>
    <submittedName>
        <fullName evidence="2">Uncharacterized protein</fullName>
    </submittedName>
</protein>
<sequence>MFIKHTLLILILINEVKSSYLSYFMSNPLGINLGSVDTEGWNYKCDNNGPLMMGQEYFGFNCFYGTMTIAGGYIMLYDLPPHHSISVAFKYKSWLIFTSFSSQQESYFFADGIVTYYNTNNLQFNSGAFSTEFRHSSQTLLLEYLQMGGIPAMSTSGFRELTIDLKLCPSGCLSCDASHLASCNTWLLIDYSMKAQNIQNFNNDGWKPIGEQPANIYQCGSQTKFYFFGFFDKTTKLEKTIFLQPHYAIQIQFLILYINFNRQTKPTTSILFDDVTVYQVVELLDVLQLMICNYIPIEQISIPTGDQVNRVNFYRLHNQSKLTITIAQQQVSDINTPWGIRDFQILLKKCHSSCLYSCTGPLISDCVGIQSTMIQFANHFNDAMITTFDGWIEQIVYTDNRNCNGQQIIGGLQDIQLQKLSYQIFNLPQHNQLTISLLFFQIDSFQNNEKFYIIVDDVQVYEKQLLYITDLSTGLKLCGNTQQLDTYFSIKVNSVSHTSSNVIIKLYVIGSTTVGRWGIREFQIQADQKVVGKSMINDDKSIVSWFGYSETLQTFNCQNSNFNLIYIEKGKKVSNKLINLPTHSKILVKFKVVIIYLQKFSNSRYLYLNADGQNVWKQNFLLTSEINTCDNINYSQSFVFEAFFDHQSSSCFLEFKADGSGPSELIVNFGIRELIIQYEKTLI</sequence>
<gene>
    <name evidence="2" type="ORF">PSON_ATCC_30995.1.T1370069</name>
</gene>
<dbReference type="PANTHER" id="PTHR39767:SF2">
    <property type="entry name" value="CHROMOSOME UNDETERMINED SCAFFOLD_1, WHOLE GENOME SHOTGUN SEQUENCE"/>
    <property type="match status" value="1"/>
</dbReference>
<comment type="caution">
    <text evidence="2">The sequence shown here is derived from an EMBL/GenBank/DDBJ whole genome shotgun (WGS) entry which is preliminary data.</text>
</comment>
<feature type="chain" id="PRO_5035717950" evidence="1">
    <location>
        <begin position="19"/>
        <end position="683"/>
    </location>
</feature>
<organism evidence="2 3">
    <name type="scientific">Paramecium sonneborni</name>
    <dbReference type="NCBI Taxonomy" id="65129"/>
    <lineage>
        <taxon>Eukaryota</taxon>
        <taxon>Sar</taxon>
        <taxon>Alveolata</taxon>
        <taxon>Ciliophora</taxon>
        <taxon>Intramacronucleata</taxon>
        <taxon>Oligohymenophorea</taxon>
        <taxon>Peniculida</taxon>
        <taxon>Parameciidae</taxon>
        <taxon>Paramecium</taxon>
    </lineage>
</organism>
<keyword evidence="1" id="KW-0732">Signal</keyword>
<accession>A0A8S1R4H2</accession>
<dbReference type="AlphaFoldDB" id="A0A8S1R4H2"/>
<evidence type="ECO:0000256" key="1">
    <source>
        <dbReference type="SAM" id="SignalP"/>
    </source>
</evidence>
<feature type="signal peptide" evidence="1">
    <location>
        <begin position="1"/>
        <end position="18"/>
    </location>
</feature>
<dbReference type="Proteomes" id="UP000692954">
    <property type="component" value="Unassembled WGS sequence"/>
</dbReference>
<dbReference type="OrthoDB" id="307500at2759"/>
<dbReference type="PANTHER" id="PTHR39767">
    <property type="entry name" value="CALCIUM/CALMODULIN-BINDING MEMBRANE PROTEIN PCM4-RELATED"/>
    <property type="match status" value="1"/>
</dbReference>
<dbReference type="EMBL" id="CAJJDN010000137">
    <property type="protein sequence ID" value="CAD8122247.1"/>
    <property type="molecule type" value="Genomic_DNA"/>
</dbReference>
<keyword evidence="3" id="KW-1185">Reference proteome</keyword>
<reference evidence="2" key="1">
    <citation type="submission" date="2021-01" db="EMBL/GenBank/DDBJ databases">
        <authorList>
            <consortium name="Genoscope - CEA"/>
            <person name="William W."/>
        </authorList>
    </citation>
    <scope>NUCLEOTIDE SEQUENCE</scope>
</reference>
<name>A0A8S1R4H2_9CILI</name>
<evidence type="ECO:0000313" key="2">
    <source>
        <dbReference type="EMBL" id="CAD8122247.1"/>
    </source>
</evidence>
<proteinExistence type="predicted"/>
<evidence type="ECO:0000313" key="3">
    <source>
        <dbReference type="Proteomes" id="UP000692954"/>
    </source>
</evidence>